<evidence type="ECO:0000256" key="5">
    <source>
        <dbReference type="ARBA" id="ARBA00023004"/>
    </source>
</evidence>
<evidence type="ECO:0000256" key="2">
    <source>
        <dbReference type="ARBA" id="ARBA00022485"/>
    </source>
</evidence>
<evidence type="ECO:0000256" key="4">
    <source>
        <dbReference type="ARBA" id="ARBA00022723"/>
    </source>
</evidence>
<organism evidence="7 8">
    <name type="scientific">Leptospirillum ferrodiazotrophum</name>
    <dbReference type="NCBI Taxonomy" id="412449"/>
    <lineage>
        <taxon>Bacteria</taxon>
        <taxon>Pseudomonadati</taxon>
        <taxon>Nitrospirota</taxon>
        <taxon>Nitrospiria</taxon>
        <taxon>Nitrospirales</taxon>
        <taxon>Nitrospiraceae</taxon>
        <taxon>Leptospirillum</taxon>
    </lineage>
</organism>
<evidence type="ECO:0000256" key="3">
    <source>
        <dbReference type="ARBA" id="ARBA00022691"/>
    </source>
</evidence>
<evidence type="ECO:0000256" key="1">
    <source>
        <dbReference type="ARBA" id="ARBA00001966"/>
    </source>
</evidence>
<gene>
    <name evidence="7" type="ORF">UBAL3_93200056</name>
</gene>
<sequence>MATVKELVADHSRQFSLRGRTFVSVYPVFSRRAGGISVGVNLNLDRGCNFDCIYCQVDRSAPPSPQLPALRELPGIVREELELLFDAISTGEFFSRPPFEDLPENLRLVRDIAFSGDGEPTLSPVFLETARIARDFLSKKTMSGDPPPLRLITNGTGLFSRDLRTKTQEIFLEQGPGEIWLKLDAATPASFDRIDRSHIPFSRMMEGLEEIVLSLPVTLQTMVLDFGSPGSPGSLISDRTFWEPLLERVALWSQKGARIRAWHLYGVARTPALPEVRRVEPSRLLAYAEEARERLPFPVEVFA</sequence>
<keyword evidence="4" id="KW-0479">Metal-binding</keyword>
<keyword evidence="6" id="KW-0411">Iron-sulfur</keyword>
<dbReference type="CDD" id="cd01335">
    <property type="entry name" value="Radical_SAM"/>
    <property type="match status" value="1"/>
</dbReference>
<dbReference type="Gene3D" id="3.20.20.70">
    <property type="entry name" value="Aldolase class I"/>
    <property type="match status" value="1"/>
</dbReference>
<accession>C6HXU3</accession>
<dbReference type="SUPFAM" id="SSF102114">
    <property type="entry name" value="Radical SAM enzymes"/>
    <property type="match status" value="1"/>
</dbReference>
<keyword evidence="2" id="KW-0004">4Fe-4S</keyword>
<keyword evidence="5" id="KW-0408">Iron</keyword>
<protein>
    <submittedName>
        <fullName evidence="7">Radical SAM domain protein</fullName>
    </submittedName>
</protein>
<dbReference type="Proteomes" id="UP000009374">
    <property type="component" value="Unassembled WGS sequence"/>
</dbReference>
<evidence type="ECO:0000313" key="8">
    <source>
        <dbReference type="Proteomes" id="UP000009374"/>
    </source>
</evidence>
<dbReference type="GO" id="GO:0051539">
    <property type="term" value="F:4 iron, 4 sulfur cluster binding"/>
    <property type="evidence" value="ECO:0007669"/>
    <property type="project" value="UniProtKB-KW"/>
</dbReference>
<dbReference type="PANTHER" id="PTHR43787">
    <property type="entry name" value="FEMO COFACTOR BIOSYNTHESIS PROTEIN NIFB-RELATED"/>
    <property type="match status" value="1"/>
</dbReference>
<evidence type="ECO:0000313" key="7">
    <source>
        <dbReference type="EMBL" id="EES52555.1"/>
    </source>
</evidence>
<evidence type="ECO:0000256" key="6">
    <source>
        <dbReference type="ARBA" id="ARBA00023014"/>
    </source>
</evidence>
<dbReference type="SFLD" id="SFLDS00029">
    <property type="entry name" value="Radical_SAM"/>
    <property type="match status" value="1"/>
</dbReference>
<dbReference type="InterPro" id="IPR058240">
    <property type="entry name" value="rSAM_sf"/>
</dbReference>
<reference evidence="7 8" key="1">
    <citation type="journal article" date="2009" name="Appl. Environ. Microbiol.">
        <title>Community genomic and proteomic analyses of chemoautotrophic iron-oxidizing "Leptospirillum rubarum" (Group II) and "Leptospirillum ferrodiazotrophum" (Group III) bacteria in acid mine drainage biofilms.</title>
        <authorList>
            <person name="Goltsman D.S."/>
            <person name="Denef V.J."/>
            <person name="Singer S.W."/>
            <person name="VerBerkmoes N.C."/>
            <person name="Lefsrud M."/>
            <person name="Mueller R.S."/>
            <person name="Dick G.J."/>
            <person name="Sun C.L."/>
            <person name="Wheeler K.E."/>
            <person name="Zemla A."/>
            <person name="Baker B.J."/>
            <person name="Hauser L."/>
            <person name="Land M."/>
            <person name="Shah M.B."/>
            <person name="Thelen M.P."/>
            <person name="Hettich R.L."/>
            <person name="Banfield J.F."/>
        </authorList>
    </citation>
    <scope>NUCLEOTIDE SEQUENCE [LARGE SCALE GENOMIC DNA]</scope>
</reference>
<dbReference type="EMBL" id="GG693875">
    <property type="protein sequence ID" value="EES52555.1"/>
    <property type="molecule type" value="Genomic_DNA"/>
</dbReference>
<dbReference type="GO" id="GO:0046872">
    <property type="term" value="F:metal ion binding"/>
    <property type="evidence" value="ECO:0007669"/>
    <property type="project" value="UniProtKB-KW"/>
</dbReference>
<keyword evidence="8" id="KW-1185">Reference proteome</keyword>
<keyword evidence="3" id="KW-0949">S-adenosyl-L-methionine</keyword>
<dbReference type="AlphaFoldDB" id="C6HXU3"/>
<dbReference type="GO" id="GO:0003824">
    <property type="term" value="F:catalytic activity"/>
    <property type="evidence" value="ECO:0007669"/>
    <property type="project" value="InterPro"/>
</dbReference>
<dbReference type="InterPro" id="IPR007197">
    <property type="entry name" value="rSAM"/>
</dbReference>
<comment type="cofactor">
    <cofactor evidence="1">
        <name>[4Fe-4S] cluster</name>
        <dbReference type="ChEBI" id="CHEBI:49883"/>
    </cofactor>
</comment>
<proteinExistence type="predicted"/>
<name>C6HXU3_9BACT</name>
<dbReference type="InterPro" id="IPR013785">
    <property type="entry name" value="Aldolase_TIM"/>
</dbReference>